<dbReference type="eggNOG" id="ENOG502QT37">
    <property type="taxonomic scope" value="Eukaryota"/>
</dbReference>
<evidence type="ECO:0000313" key="3">
    <source>
        <dbReference type="EMBL" id="CCX29599.1"/>
    </source>
</evidence>
<dbReference type="Gene3D" id="3.40.50.12030">
    <property type="entry name" value="Uncharacterised protein family UPF0261, NC domain"/>
    <property type="match status" value="1"/>
</dbReference>
<dbReference type="Proteomes" id="UP000018144">
    <property type="component" value="Unassembled WGS sequence"/>
</dbReference>
<proteinExistence type="predicted"/>
<dbReference type="Gene3D" id="3.40.50.12020">
    <property type="entry name" value="Uncharacterised protein family UPF0261, NN domain"/>
    <property type="match status" value="1"/>
</dbReference>
<accession>U4LBW6</accession>
<dbReference type="EMBL" id="HF935279">
    <property type="protein sequence ID" value="CCX29599.1"/>
    <property type="molecule type" value="Genomic_DNA"/>
</dbReference>
<dbReference type="CDD" id="cd15488">
    <property type="entry name" value="Tm-1-like"/>
    <property type="match status" value="1"/>
</dbReference>
<dbReference type="OrthoDB" id="10264588at2759"/>
<feature type="domain" description="UPF0261" evidence="1">
    <location>
        <begin position="8"/>
        <end position="184"/>
    </location>
</feature>
<dbReference type="Pfam" id="PF06792">
    <property type="entry name" value="UPF0261"/>
    <property type="match status" value="1"/>
</dbReference>
<dbReference type="InterPro" id="IPR044122">
    <property type="entry name" value="UPF0261_N"/>
</dbReference>
<dbReference type="InterPro" id="IPR056778">
    <property type="entry name" value="UPF0261_C"/>
</dbReference>
<feature type="domain" description="UPF0261" evidence="2">
    <location>
        <begin position="211"/>
        <end position="427"/>
    </location>
</feature>
<protein>
    <submittedName>
        <fullName evidence="3">Similar to UPF0261 protein CTC_01794 acc. no. Q893M2</fullName>
    </submittedName>
</protein>
<evidence type="ECO:0000259" key="1">
    <source>
        <dbReference type="Pfam" id="PF06792"/>
    </source>
</evidence>
<dbReference type="OMA" id="RIAITMF"/>
<dbReference type="AlphaFoldDB" id="U4LBW6"/>
<dbReference type="NCBIfam" id="NF002674">
    <property type="entry name" value="PRK02399.1-2"/>
    <property type="match status" value="1"/>
</dbReference>
<evidence type="ECO:0000313" key="4">
    <source>
        <dbReference type="Proteomes" id="UP000018144"/>
    </source>
</evidence>
<name>U4LBW6_PYROM</name>
<dbReference type="InterPro" id="IPR051353">
    <property type="entry name" value="Tobamovirus_resist_UPF0261"/>
</dbReference>
<dbReference type="PIRSF" id="PIRSF033271">
    <property type="entry name" value="UCP033271"/>
    <property type="match status" value="1"/>
</dbReference>
<evidence type="ECO:0000259" key="2">
    <source>
        <dbReference type="Pfam" id="PF23189"/>
    </source>
</evidence>
<dbReference type="PANTHER" id="PTHR31862">
    <property type="entry name" value="UPF0261 DOMAIN PROTEIN (AFU_ORTHOLOGUE AFUA_1G10120)"/>
    <property type="match status" value="1"/>
</dbReference>
<keyword evidence="4" id="KW-1185">Reference proteome</keyword>
<organism evidence="3 4">
    <name type="scientific">Pyronema omphalodes (strain CBS 100304)</name>
    <name type="common">Pyronema confluens</name>
    <dbReference type="NCBI Taxonomy" id="1076935"/>
    <lineage>
        <taxon>Eukaryota</taxon>
        <taxon>Fungi</taxon>
        <taxon>Dikarya</taxon>
        <taxon>Ascomycota</taxon>
        <taxon>Pezizomycotina</taxon>
        <taxon>Pezizomycetes</taxon>
        <taxon>Pezizales</taxon>
        <taxon>Pyronemataceae</taxon>
        <taxon>Pyronema</taxon>
    </lineage>
</organism>
<dbReference type="Pfam" id="PF23189">
    <property type="entry name" value="UPF0261_C"/>
    <property type="match status" value="1"/>
</dbReference>
<dbReference type="PANTHER" id="PTHR31862:SF1">
    <property type="entry name" value="UPF0261 DOMAIN PROTEIN (AFU_ORTHOLOGUE AFUA_1G10120)"/>
    <property type="match status" value="1"/>
</dbReference>
<reference evidence="3 4" key="1">
    <citation type="journal article" date="2013" name="PLoS Genet.">
        <title>The genome and development-dependent transcriptomes of Pyronema confluens: a window into fungal evolution.</title>
        <authorList>
            <person name="Traeger S."/>
            <person name="Altegoer F."/>
            <person name="Freitag M."/>
            <person name="Gabaldon T."/>
            <person name="Kempken F."/>
            <person name="Kumar A."/>
            <person name="Marcet-Houben M."/>
            <person name="Poggeler S."/>
            <person name="Stajich J.E."/>
            <person name="Nowrousian M."/>
        </authorList>
    </citation>
    <scope>NUCLEOTIDE SEQUENCE [LARGE SCALE GENOMIC DNA]</scope>
    <source>
        <strain evidence="4">CBS 100304</strain>
        <tissue evidence="3">Vegetative mycelium</tissue>
    </source>
</reference>
<dbReference type="STRING" id="1076935.U4LBW6"/>
<dbReference type="InterPro" id="IPR008322">
    <property type="entry name" value="UPF0261"/>
</dbReference>
<sequence>MAAVLPTPTILVFGTFDTKLAPLLRLHQFLLSQHPQPKILVADVSCCTAISHPIISLPYLNGTYDPLGIGPEKDNKHQPLDMTSVISHFTTQLESLYKTQQIHACISLGGSCGSSLASQAMRKALPLGVPKVIVSTMASGDTRPYLEDSDIVLIPSIVDIAGENTVLDMVLRNAAGAVNGMAWAAAAAAAGSQGSQGSQAPPEPLLPPKEKRRVAVTMFGITTPAVEEARQVLEASGCEVLIFHATGSGGRCMERLIRSGLISGVLDLTTSELVDEICGGVLSAGSTRLLGAVQMGVPQVVSTGAGDCINFGPSATLPERYRNNGRTWLIHNEAVTLVRTNKEECGKLGKLMAERLKGAKDGRLAVIVPTRGMSKIGEKTDVFYDAESDMEVVKGMREGGLEVEMRDMAINDEGFGRECAERLISMMDACEASQV</sequence>
<gene>
    <name evidence="3" type="ORF">PCON_05670</name>
</gene>